<dbReference type="InterPro" id="IPR013651">
    <property type="entry name" value="ATP-grasp_RimK-type"/>
</dbReference>
<evidence type="ECO:0000313" key="8">
    <source>
        <dbReference type="WBParaSite" id="SVE_0147700.1"/>
    </source>
</evidence>
<evidence type="ECO:0000313" key="7">
    <source>
        <dbReference type="Proteomes" id="UP000035680"/>
    </source>
</evidence>
<proteinExistence type="inferred from homology"/>
<comment type="function">
    <text evidence="4">Bifunctional inositol kinase that acts in concert with the IP6K kinases to synthesize the diphosphate group-containing inositol pyrophosphates diphosphoinositol pentakisphosphate, PP-InsP5, and bis-diphosphoinositol tetrakisphosphate, (PP)2-InsP4. PP-InsP5 and (PP)2-InsP4, also respectively called InsP7 and InsP8, may regulate a variety of cellular processes, including apoptosis, vesicle trafficking, cytoskeletal dynamics, and exocytosis. Phosphorylates inositol hexakisphosphate (InsP6).</text>
</comment>
<dbReference type="GO" id="GO:0005524">
    <property type="term" value="F:ATP binding"/>
    <property type="evidence" value="ECO:0007669"/>
    <property type="project" value="UniProtKB-KW"/>
</dbReference>
<dbReference type="Pfam" id="PF18086">
    <property type="entry name" value="PPIP5K2_N"/>
    <property type="match status" value="1"/>
</dbReference>
<dbReference type="PANTHER" id="PTHR12750">
    <property type="entry name" value="DIPHOSPHOINOSITOL PENTAKISPHOSPHATE KINASE"/>
    <property type="match status" value="1"/>
</dbReference>
<evidence type="ECO:0000256" key="1">
    <source>
        <dbReference type="ARBA" id="ARBA00022553"/>
    </source>
</evidence>
<dbReference type="GO" id="GO:0032958">
    <property type="term" value="P:inositol phosphate biosynthetic process"/>
    <property type="evidence" value="ECO:0007669"/>
    <property type="project" value="TreeGrafter"/>
</dbReference>
<dbReference type="Gene3D" id="3.30.470.20">
    <property type="entry name" value="ATP-grasp fold, B domain"/>
    <property type="match status" value="1"/>
</dbReference>
<dbReference type="GO" id="GO:0005829">
    <property type="term" value="C:cytosol"/>
    <property type="evidence" value="ECO:0007669"/>
    <property type="project" value="UniProtKB-SubCell"/>
</dbReference>
<dbReference type="EC" id="2.7.4.24" evidence="4"/>
<reference evidence="7" key="1">
    <citation type="submission" date="2014-07" db="EMBL/GenBank/DDBJ databases">
        <authorList>
            <person name="Martin A.A"/>
            <person name="De Silva N."/>
        </authorList>
    </citation>
    <scope>NUCLEOTIDE SEQUENCE</scope>
</reference>
<comment type="subcellular location">
    <subcellularLocation>
        <location evidence="4">Cytoplasm</location>
        <location evidence="4">Cytosol</location>
    </subcellularLocation>
</comment>
<accession>A0A0K0EY70</accession>
<dbReference type="WBParaSite" id="SVE_0147700.1">
    <property type="protein sequence ID" value="SVE_0147700.1"/>
    <property type="gene ID" value="SVE_0147700"/>
</dbReference>
<keyword evidence="4" id="KW-0963">Cytoplasm</keyword>
<comment type="catalytic activity">
    <reaction evidence="3">
        <text>1D-myo-inositol hexakisphosphate + ATP = 1-diphospho-1D-myo-inositol 2,3,4,5,6-pentakisphosphate + ADP</text>
        <dbReference type="Rhea" id="RHEA:37459"/>
        <dbReference type="ChEBI" id="CHEBI:30616"/>
        <dbReference type="ChEBI" id="CHEBI:58130"/>
        <dbReference type="ChEBI" id="CHEBI:74946"/>
        <dbReference type="ChEBI" id="CHEBI:456216"/>
        <dbReference type="EC" id="2.7.4.24"/>
    </reaction>
    <physiologicalReaction direction="left-to-right" evidence="3">
        <dbReference type="Rhea" id="RHEA:37460"/>
    </physiologicalReaction>
</comment>
<dbReference type="SUPFAM" id="SSF56059">
    <property type="entry name" value="Glutathione synthetase ATP-binding domain-like"/>
    <property type="match status" value="1"/>
</dbReference>
<keyword evidence="4" id="KW-0067">ATP-binding</keyword>
<evidence type="ECO:0000259" key="5">
    <source>
        <dbReference type="Pfam" id="PF08443"/>
    </source>
</evidence>
<feature type="domain" description="ATP-grasp fold RimK-type" evidence="5">
    <location>
        <begin position="213"/>
        <end position="347"/>
    </location>
</feature>
<evidence type="ECO:0000256" key="3">
    <source>
        <dbReference type="ARBA" id="ARBA00034629"/>
    </source>
</evidence>
<dbReference type="STRING" id="75913.A0A0K0EY70"/>
<dbReference type="GO" id="GO:0006020">
    <property type="term" value="P:inositol metabolic process"/>
    <property type="evidence" value="ECO:0007669"/>
    <property type="project" value="TreeGrafter"/>
</dbReference>
<dbReference type="InterPro" id="IPR040557">
    <property type="entry name" value="VIP1_N"/>
</dbReference>
<dbReference type="GO" id="GO:0052723">
    <property type="term" value="F:inositol hexakisphosphate 1-kinase activity"/>
    <property type="evidence" value="ECO:0007669"/>
    <property type="project" value="RHEA"/>
</dbReference>
<comment type="catalytic activity">
    <reaction evidence="2">
        <text>5-diphospho-1D-myo-inositol 1,2,3,4,6-pentakisphosphate + ATP + H(+) = 1,5-bis(diphospho)-1D-myo-inositol 2,3,4,6-tetrakisphosphate + ADP</text>
        <dbReference type="Rhea" id="RHEA:10276"/>
        <dbReference type="ChEBI" id="CHEBI:15378"/>
        <dbReference type="ChEBI" id="CHEBI:30616"/>
        <dbReference type="ChEBI" id="CHEBI:58628"/>
        <dbReference type="ChEBI" id="CHEBI:77983"/>
        <dbReference type="ChEBI" id="CHEBI:456216"/>
        <dbReference type="EC" id="2.7.4.24"/>
    </reaction>
    <physiologicalReaction direction="left-to-right" evidence="2">
        <dbReference type="Rhea" id="RHEA:10277"/>
    </physiologicalReaction>
</comment>
<dbReference type="GO" id="GO:0033857">
    <property type="term" value="F:5-diphosphoinositol pentakisphosphate 1-kinase activity"/>
    <property type="evidence" value="ECO:0007669"/>
    <property type="project" value="TreeGrafter"/>
</dbReference>
<keyword evidence="1" id="KW-0597">Phosphoprotein</keyword>
<keyword evidence="4" id="KW-0808">Transferase</keyword>
<comment type="similarity">
    <text evidence="4">Belongs to the histidine acid phosphatase family. VIP1 subfamily.</text>
</comment>
<dbReference type="Gene3D" id="3.40.50.11950">
    <property type="match status" value="1"/>
</dbReference>
<dbReference type="InterPro" id="IPR037446">
    <property type="entry name" value="His_Pase_VIP1"/>
</dbReference>
<dbReference type="PANTHER" id="PTHR12750:SF9">
    <property type="entry name" value="INOSITOL HEXAKISPHOSPHATE AND DIPHOSPHOINOSITOL-PENTAKISPHOSPHATE KINASE"/>
    <property type="match status" value="1"/>
</dbReference>
<sequence length="436" mass="50867">MILRGEMIRYAFQFDSLNLGARSHYISDYNPSSTYNFFLVSSDYKMEINAKKIVVGVCAMNRKTMTKPMVSILESIKKNYGTRLDIIHLSDNTILFHHIEEWPVVDALITFYSTGYPIDKVIKYIEKHQPYLINDLEKQLKIMNRDCVLSVLNSVGINHPEYGIVRRNDNGDLLNHFEEYEDYIVIDGKTFLKPFVEKPISGEDHNINIYYHSSQGSGCRMLFRKKNNMSSLFSTSSNVRRDKSYIYEKFIVTSNIDVKCYAVGEEYCYAESRKAPALDGMIDRDHNGKEKREEVVLTNDEMKMAAKIVKVFKHTVCGFDILRDTEKSYVCDVNGFSFVKNVPKYYETAGKIIGEKICRHFISNNNKGNDKESYESNENFTLFDDWQSKPLDKNKFINQQMEENCHDSVKEEFNRNQRTYNDIMELTKIKVLQSQF</sequence>
<feature type="domain" description="VIP1 N-terminal" evidence="6">
    <location>
        <begin position="53"/>
        <end position="143"/>
    </location>
</feature>
<reference evidence="8" key="2">
    <citation type="submission" date="2015-08" db="UniProtKB">
        <authorList>
            <consortium name="WormBaseParasite"/>
        </authorList>
    </citation>
    <scope>IDENTIFICATION</scope>
</reference>
<keyword evidence="4" id="KW-0418">Kinase</keyword>
<protein>
    <recommendedName>
        <fullName evidence="4">Inositol hexakisphosphate and diphosphoinositol-pentakisphosphate kinase</fullName>
        <ecNumber evidence="4">2.7.4.24</ecNumber>
    </recommendedName>
</protein>
<dbReference type="Proteomes" id="UP000035680">
    <property type="component" value="Unassembled WGS sequence"/>
</dbReference>
<organism evidence="7 8">
    <name type="scientific">Strongyloides venezuelensis</name>
    <name type="common">Threadworm</name>
    <dbReference type="NCBI Taxonomy" id="75913"/>
    <lineage>
        <taxon>Eukaryota</taxon>
        <taxon>Metazoa</taxon>
        <taxon>Ecdysozoa</taxon>
        <taxon>Nematoda</taxon>
        <taxon>Chromadorea</taxon>
        <taxon>Rhabditida</taxon>
        <taxon>Tylenchina</taxon>
        <taxon>Panagrolaimomorpha</taxon>
        <taxon>Strongyloidoidea</taxon>
        <taxon>Strongyloididae</taxon>
        <taxon>Strongyloides</taxon>
    </lineage>
</organism>
<dbReference type="AlphaFoldDB" id="A0A0K0EY70"/>
<evidence type="ECO:0000259" key="6">
    <source>
        <dbReference type="Pfam" id="PF18086"/>
    </source>
</evidence>
<evidence type="ECO:0000256" key="4">
    <source>
        <dbReference type="RuleBase" id="RU365032"/>
    </source>
</evidence>
<keyword evidence="7" id="KW-1185">Reference proteome</keyword>
<evidence type="ECO:0000256" key="2">
    <source>
        <dbReference type="ARBA" id="ARBA00033696"/>
    </source>
</evidence>
<dbReference type="Pfam" id="PF08443">
    <property type="entry name" value="RimK"/>
    <property type="match status" value="1"/>
</dbReference>
<keyword evidence="4" id="KW-0547">Nucleotide-binding</keyword>
<name>A0A0K0EY70_STRVS</name>
<dbReference type="FunFam" id="3.30.470.20:FF:000036">
    <property type="entry name" value="Inositol hexakisphosphate and diphosphoinositol-pentakisphosphate kinase"/>
    <property type="match status" value="1"/>
</dbReference>